<dbReference type="Proteomes" id="UP000683360">
    <property type="component" value="Unassembled WGS sequence"/>
</dbReference>
<sequence>MYVSWKQYSQGMVANTTAGNQTTNWKDETQDSIIENTARYTLDQENEIQDKVLKREVLNKQVCIDVLEQKSGDKDLTVTVNSASSMASLISNTDWLTLKFTPETKKAKLQDIVSEFKIDFYSENSMFALKSAFSSLNDTYLISQKGSTEYKIINAMIYQQVSVRFGNSFTKCFIKYASSSMIRDQFLFESFKSAQIKDDLILLSEDEEGTYFERLLRDIRESNYTSTFHNKQLQYPPFMDKLIRFYKKNEDAKQVLKDQDINGRTVEDDDRNSRCSSATTPLIESASGGYVDMVNFFN</sequence>
<name>A0A8S3QSN3_MYTED</name>
<dbReference type="AlphaFoldDB" id="A0A8S3QSN3"/>
<evidence type="ECO:0000313" key="2">
    <source>
        <dbReference type="Proteomes" id="UP000683360"/>
    </source>
</evidence>
<keyword evidence="2" id="KW-1185">Reference proteome</keyword>
<reference evidence="1" key="1">
    <citation type="submission" date="2021-03" db="EMBL/GenBank/DDBJ databases">
        <authorList>
            <person name="Bekaert M."/>
        </authorList>
    </citation>
    <scope>NUCLEOTIDE SEQUENCE</scope>
</reference>
<dbReference type="EMBL" id="CAJPWZ010000548">
    <property type="protein sequence ID" value="CAG2196198.1"/>
    <property type="molecule type" value="Genomic_DNA"/>
</dbReference>
<evidence type="ECO:0000313" key="1">
    <source>
        <dbReference type="EMBL" id="CAG2196198.1"/>
    </source>
</evidence>
<organism evidence="1 2">
    <name type="scientific">Mytilus edulis</name>
    <name type="common">Blue mussel</name>
    <dbReference type="NCBI Taxonomy" id="6550"/>
    <lineage>
        <taxon>Eukaryota</taxon>
        <taxon>Metazoa</taxon>
        <taxon>Spiralia</taxon>
        <taxon>Lophotrochozoa</taxon>
        <taxon>Mollusca</taxon>
        <taxon>Bivalvia</taxon>
        <taxon>Autobranchia</taxon>
        <taxon>Pteriomorphia</taxon>
        <taxon>Mytilida</taxon>
        <taxon>Mytiloidea</taxon>
        <taxon>Mytilidae</taxon>
        <taxon>Mytilinae</taxon>
        <taxon>Mytilus</taxon>
    </lineage>
</organism>
<proteinExistence type="predicted"/>
<gene>
    <name evidence="1" type="ORF">MEDL_11063</name>
</gene>
<protein>
    <submittedName>
        <fullName evidence="1">Uncharacterized protein</fullName>
    </submittedName>
</protein>
<comment type="caution">
    <text evidence="1">The sequence shown here is derived from an EMBL/GenBank/DDBJ whole genome shotgun (WGS) entry which is preliminary data.</text>
</comment>
<dbReference type="OrthoDB" id="10465479at2759"/>
<accession>A0A8S3QSN3</accession>